<dbReference type="EMBL" id="FNNB01000004">
    <property type="protein sequence ID" value="SDX03343.1"/>
    <property type="molecule type" value="Genomic_DNA"/>
</dbReference>
<evidence type="ECO:0000256" key="1">
    <source>
        <dbReference type="SAM" id="SignalP"/>
    </source>
</evidence>
<name>A0A1H2YDR5_9RHOB</name>
<evidence type="ECO:0000313" key="2">
    <source>
        <dbReference type="EMBL" id="SDX03343.1"/>
    </source>
</evidence>
<feature type="chain" id="PRO_5010380925" evidence="1">
    <location>
        <begin position="21"/>
        <end position="224"/>
    </location>
</feature>
<evidence type="ECO:0000313" key="3">
    <source>
        <dbReference type="Proteomes" id="UP000183076"/>
    </source>
</evidence>
<keyword evidence="1" id="KW-0732">Signal</keyword>
<gene>
    <name evidence="2" type="ORF">SAMN04488041_104218</name>
</gene>
<sequence length="224" mass="24710">MRYWPFLLLSLLQLPTPAQGGAWLREKGTGFTSTTVNVTRSYDISESTFMEYGVRDDLTLGAEVGFLASSIGLQSGFASVFLRRPLGRRDRPNVWSAELGFGAAWVGDAVYPNVKAGLSWGRGYTLGQKHGWVTIDSSLAWDIYLQEHLAKVDSTIGINFGDRFSGMLQIYYASTSVASATSVAPSIVMRPLKSRPDIRFQIGAETLINDTSNPALKLSLWREF</sequence>
<reference evidence="3" key="1">
    <citation type="submission" date="2016-10" db="EMBL/GenBank/DDBJ databases">
        <authorList>
            <person name="Varghese N."/>
            <person name="Submissions S."/>
        </authorList>
    </citation>
    <scope>NUCLEOTIDE SEQUENCE [LARGE SCALE GENOMIC DNA]</scope>
    <source>
        <strain evidence="3">DSM 10014</strain>
    </source>
</reference>
<protein>
    <submittedName>
        <fullName evidence="2">Uncharacterized protein</fullName>
    </submittedName>
</protein>
<accession>A0A1H2YDR5</accession>
<organism evidence="2 3">
    <name type="scientific">Sulfitobacter pontiacus</name>
    <dbReference type="NCBI Taxonomy" id="60137"/>
    <lineage>
        <taxon>Bacteria</taxon>
        <taxon>Pseudomonadati</taxon>
        <taxon>Pseudomonadota</taxon>
        <taxon>Alphaproteobacteria</taxon>
        <taxon>Rhodobacterales</taxon>
        <taxon>Roseobacteraceae</taxon>
        <taxon>Sulfitobacter</taxon>
    </lineage>
</organism>
<dbReference type="Proteomes" id="UP000183076">
    <property type="component" value="Unassembled WGS sequence"/>
</dbReference>
<dbReference type="STRING" id="60137.SAMN04488041_104218"/>
<feature type="signal peptide" evidence="1">
    <location>
        <begin position="1"/>
        <end position="20"/>
    </location>
</feature>
<dbReference type="AlphaFoldDB" id="A0A1H2YDR5"/>
<proteinExistence type="predicted"/>
<dbReference type="RefSeq" id="WP_074635976.1">
    <property type="nucleotide sequence ID" value="NZ_CP160849.1"/>
</dbReference>
<dbReference type="GeneID" id="94020904"/>